<dbReference type="EMBL" id="CVRI01000063">
    <property type="protein sequence ID" value="CRL04824.1"/>
    <property type="molecule type" value="Genomic_DNA"/>
</dbReference>
<accession>A0A1J1IXK5</accession>
<sequence>MNFKYLEKDQNRAYIALSTFAENQTLTNASSNILEFIFKVKAYSSSIDQPYEKYKKMKNNSHVDYESFMEMFRIDKKKRS</sequence>
<dbReference type="AlphaFoldDB" id="A0A1J1IXK5"/>
<dbReference type="Proteomes" id="UP000183832">
    <property type="component" value="Unassembled WGS sequence"/>
</dbReference>
<organism evidence="1 2">
    <name type="scientific">Clunio marinus</name>
    <dbReference type="NCBI Taxonomy" id="568069"/>
    <lineage>
        <taxon>Eukaryota</taxon>
        <taxon>Metazoa</taxon>
        <taxon>Ecdysozoa</taxon>
        <taxon>Arthropoda</taxon>
        <taxon>Hexapoda</taxon>
        <taxon>Insecta</taxon>
        <taxon>Pterygota</taxon>
        <taxon>Neoptera</taxon>
        <taxon>Endopterygota</taxon>
        <taxon>Diptera</taxon>
        <taxon>Nematocera</taxon>
        <taxon>Chironomoidea</taxon>
        <taxon>Chironomidae</taxon>
        <taxon>Clunio</taxon>
    </lineage>
</organism>
<evidence type="ECO:0000313" key="2">
    <source>
        <dbReference type="Proteomes" id="UP000183832"/>
    </source>
</evidence>
<name>A0A1J1IXK5_9DIPT</name>
<evidence type="ECO:0000313" key="1">
    <source>
        <dbReference type="EMBL" id="CRL04824.1"/>
    </source>
</evidence>
<gene>
    <name evidence="1" type="ORF">CLUMA_CG017877</name>
</gene>
<proteinExistence type="predicted"/>
<protein>
    <submittedName>
        <fullName evidence="1">CLUMA_CG017877, isoform A</fullName>
    </submittedName>
</protein>
<keyword evidence="2" id="KW-1185">Reference proteome</keyword>
<reference evidence="1 2" key="1">
    <citation type="submission" date="2015-04" db="EMBL/GenBank/DDBJ databases">
        <authorList>
            <person name="Syromyatnikov M.Y."/>
            <person name="Popov V.N."/>
        </authorList>
    </citation>
    <scope>NUCLEOTIDE SEQUENCE [LARGE SCALE GENOMIC DNA]</scope>
</reference>